<gene>
    <name evidence="9" type="ORF">HNP76_001958</name>
</gene>
<evidence type="ECO:0000256" key="2">
    <source>
        <dbReference type="ARBA" id="ARBA00022833"/>
    </source>
</evidence>
<dbReference type="PIRSF" id="PIRSF036894">
    <property type="entry name" value="PMI_Firm_short"/>
    <property type="match status" value="1"/>
</dbReference>
<dbReference type="CDD" id="cd07010">
    <property type="entry name" value="cupin_PMI_type_I_N_bac"/>
    <property type="match status" value="1"/>
</dbReference>
<dbReference type="GO" id="GO:0005975">
    <property type="term" value="P:carbohydrate metabolic process"/>
    <property type="evidence" value="ECO:0007669"/>
    <property type="project" value="InterPro"/>
</dbReference>
<feature type="active site" evidence="6">
    <location>
        <position position="174"/>
    </location>
</feature>
<dbReference type="GO" id="GO:0008270">
    <property type="term" value="F:zinc ion binding"/>
    <property type="evidence" value="ECO:0007669"/>
    <property type="project" value="InterPro"/>
</dbReference>
<dbReference type="RefSeq" id="WP_184659982.1">
    <property type="nucleotide sequence ID" value="NZ_CP031518.1"/>
</dbReference>
<dbReference type="InterPro" id="IPR014628">
    <property type="entry name" value="Man6P_isomerase_Firm_short"/>
</dbReference>
<accession>A0A7W8LMK3</accession>
<dbReference type="Gene3D" id="2.60.120.10">
    <property type="entry name" value="Jelly Rolls"/>
    <property type="match status" value="2"/>
</dbReference>
<protein>
    <recommendedName>
        <fullName evidence="3">Phosphohexomutase</fullName>
    </recommendedName>
    <alternativeName>
        <fullName evidence="4">Phosphomannose isomerase</fullName>
    </alternativeName>
</protein>
<dbReference type="SUPFAM" id="SSF51182">
    <property type="entry name" value="RmlC-like cupins"/>
    <property type="match status" value="1"/>
</dbReference>
<proteinExistence type="predicted"/>
<reference evidence="9 10" key="1">
    <citation type="submission" date="2020-08" db="EMBL/GenBank/DDBJ databases">
        <title>Genomic Encyclopedia of Type Strains, Phase IV (KMG-IV): sequencing the most valuable type-strain genomes for metagenomic binning, comparative biology and taxonomic classification.</title>
        <authorList>
            <person name="Goeker M."/>
        </authorList>
    </citation>
    <scope>NUCLEOTIDE SEQUENCE [LARGE SCALE GENOMIC DNA]</scope>
    <source>
        <strain evidence="9 10">DSM 103462</strain>
    </source>
</reference>
<evidence type="ECO:0000256" key="1">
    <source>
        <dbReference type="ARBA" id="ARBA00022723"/>
    </source>
</evidence>
<name>A0A7W8LMK3_9SPIR</name>
<organism evidence="9 10">
    <name type="scientific">Treponema ruminis</name>
    <dbReference type="NCBI Taxonomy" id="744515"/>
    <lineage>
        <taxon>Bacteria</taxon>
        <taxon>Pseudomonadati</taxon>
        <taxon>Spirochaetota</taxon>
        <taxon>Spirochaetia</taxon>
        <taxon>Spirochaetales</taxon>
        <taxon>Treponemataceae</taxon>
        <taxon>Treponema</taxon>
    </lineage>
</organism>
<feature type="binding site" evidence="5">
    <location>
        <position position="97"/>
    </location>
    <ligand>
        <name>Zn(2+)</name>
        <dbReference type="ChEBI" id="CHEBI:29105"/>
    </ligand>
</feature>
<keyword evidence="10" id="KW-1185">Reference proteome</keyword>
<feature type="binding site" evidence="5">
    <location>
        <position position="154"/>
    </location>
    <ligand>
        <name>Zn(2+)</name>
        <dbReference type="ChEBI" id="CHEBI:29105"/>
    </ligand>
</feature>
<evidence type="ECO:0000259" key="7">
    <source>
        <dbReference type="Pfam" id="PF20511"/>
    </source>
</evidence>
<evidence type="ECO:0000256" key="4">
    <source>
        <dbReference type="ARBA" id="ARBA00030762"/>
    </source>
</evidence>
<comment type="cofactor">
    <cofactor evidence="5">
        <name>Zn(2+)</name>
        <dbReference type="ChEBI" id="CHEBI:29105"/>
    </cofactor>
    <text evidence="5">Binds 1 zinc ion per subunit.</text>
</comment>
<evidence type="ECO:0000256" key="6">
    <source>
        <dbReference type="PIRSR" id="PIRSR036894-2"/>
    </source>
</evidence>
<evidence type="ECO:0000313" key="9">
    <source>
        <dbReference type="EMBL" id="MBB5226577.1"/>
    </source>
</evidence>
<keyword evidence="1 5" id="KW-0479">Metal-binding</keyword>
<evidence type="ECO:0000259" key="8">
    <source>
        <dbReference type="Pfam" id="PF21621"/>
    </source>
</evidence>
<feature type="binding site" evidence="5">
    <location>
        <position position="79"/>
    </location>
    <ligand>
        <name>Zn(2+)</name>
        <dbReference type="ChEBI" id="CHEBI:29105"/>
    </ligand>
</feature>
<dbReference type="PANTHER" id="PTHR42742">
    <property type="entry name" value="TRANSCRIPTIONAL REPRESSOR MPRA"/>
    <property type="match status" value="1"/>
</dbReference>
<dbReference type="Proteomes" id="UP000518887">
    <property type="component" value="Unassembled WGS sequence"/>
</dbReference>
<dbReference type="Pfam" id="PF20511">
    <property type="entry name" value="PMI_typeI_cat"/>
    <property type="match status" value="1"/>
</dbReference>
<keyword evidence="2 5" id="KW-0862">Zinc</keyword>
<comment type="caution">
    <text evidence="9">The sequence shown here is derived from an EMBL/GenBank/DDBJ whole genome shotgun (WGS) entry which is preliminary data.</text>
</comment>
<evidence type="ECO:0000313" key="10">
    <source>
        <dbReference type="Proteomes" id="UP000518887"/>
    </source>
</evidence>
<evidence type="ECO:0000256" key="5">
    <source>
        <dbReference type="PIRSR" id="PIRSR036894-1"/>
    </source>
</evidence>
<dbReference type="InterPro" id="IPR046457">
    <property type="entry name" value="PMI_typeI_cat"/>
</dbReference>
<dbReference type="InterPro" id="IPR011051">
    <property type="entry name" value="RmlC_Cupin_sf"/>
</dbReference>
<keyword evidence="9" id="KW-0413">Isomerase</keyword>
<dbReference type="InterPro" id="IPR014710">
    <property type="entry name" value="RmlC-like_jellyroll"/>
</dbReference>
<dbReference type="EMBL" id="JACHFQ010000006">
    <property type="protein sequence ID" value="MBB5226577.1"/>
    <property type="molecule type" value="Genomic_DNA"/>
</dbReference>
<sequence length="291" mass="32376">MEPILLNPTVKTLIWGSEQWGISGHPNGDDEILNEEFKGNTLSSLFKTRPDLFGNASLSQFPLLTKIITANTDLSIQVHPDDEYAAKNENGSLGKTECWYIMDAKPGATIVIGHNAKNKEEVKSMIEKGEWDDFIRVIPVHKGDFFFIEPGTVHAIKGGTVILETQQSSDITYRVYDYGRLQDGKPRPLHVKQSIDVITAPFVQEEPPLNSDKAIGDVKQLVSCNLFTVWHGVVDGSLEINQNRPFLLCSVIEGECKLEEKSFSKGEHFILPHGFGKANFTGKAEMIFSSI</sequence>
<dbReference type="Pfam" id="PF21621">
    <property type="entry name" value="MPI_cupin_dom"/>
    <property type="match status" value="1"/>
</dbReference>
<dbReference type="GO" id="GO:0004476">
    <property type="term" value="F:mannose-6-phosphate isomerase activity"/>
    <property type="evidence" value="ECO:0007669"/>
    <property type="project" value="InterPro"/>
</dbReference>
<dbReference type="InterPro" id="IPR049071">
    <property type="entry name" value="MPI_cupin_dom"/>
</dbReference>
<dbReference type="AlphaFoldDB" id="A0A7W8LMK3"/>
<dbReference type="PANTHER" id="PTHR42742:SF3">
    <property type="entry name" value="FRUCTOKINASE"/>
    <property type="match status" value="1"/>
</dbReference>
<feature type="domain" description="Phosphomannose isomerase type I catalytic" evidence="7">
    <location>
        <begin position="17"/>
        <end position="93"/>
    </location>
</feature>
<dbReference type="InterPro" id="IPR051804">
    <property type="entry name" value="Carb_Metab_Reg_Kinase/Isom"/>
</dbReference>
<feature type="domain" description="Mannose-6-phosphate isomerase cupin" evidence="8">
    <location>
        <begin position="219"/>
        <end position="290"/>
    </location>
</feature>
<evidence type="ECO:0000256" key="3">
    <source>
        <dbReference type="ARBA" id="ARBA00029741"/>
    </source>
</evidence>